<dbReference type="AlphaFoldDB" id="A0A5C5WFG0"/>
<proteinExistence type="predicted"/>
<accession>A0A5C5WFG0</accession>
<gene>
    <name evidence="3" type="ORF">Pla22_46910</name>
</gene>
<dbReference type="Proteomes" id="UP000316598">
    <property type="component" value="Unassembled WGS sequence"/>
</dbReference>
<keyword evidence="1" id="KW-0175">Coiled coil</keyword>
<evidence type="ECO:0000313" key="4">
    <source>
        <dbReference type="Proteomes" id="UP000316598"/>
    </source>
</evidence>
<dbReference type="EMBL" id="SJPI01000003">
    <property type="protein sequence ID" value="TWT49494.1"/>
    <property type="molecule type" value="Genomic_DNA"/>
</dbReference>
<keyword evidence="4" id="KW-1185">Reference proteome</keyword>
<evidence type="ECO:0000256" key="1">
    <source>
        <dbReference type="SAM" id="Coils"/>
    </source>
</evidence>
<dbReference type="PANTHER" id="PTHR43818:SF5">
    <property type="entry name" value="OXIDOREDUCTASE FAMILY PROTEIN"/>
    <property type="match status" value="1"/>
</dbReference>
<dbReference type="Gene3D" id="3.40.50.720">
    <property type="entry name" value="NAD(P)-binding Rossmann-like Domain"/>
    <property type="match status" value="1"/>
</dbReference>
<dbReference type="Pfam" id="PF01408">
    <property type="entry name" value="GFO_IDH_MocA"/>
    <property type="match status" value="1"/>
</dbReference>
<feature type="domain" description="Gfo/Idh/MocA-like oxidoreductase N-terminal" evidence="2">
    <location>
        <begin position="50"/>
        <end position="172"/>
    </location>
</feature>
<protein>
    <submittedName>
        <fullName evidence="3">Putative oxidoreductase</fullName>
    </submittedName>
</protein>
<evidence type="ECO:0000313" key="3">
    <source>
        <dbReference type="EMBL" id="TWT49494.1"/>
    </source>
</evidence>
<dbReference type="Gene3D" id="3.30.360.10">
    <property type="entry name" value="Dihydrodipicolinate Reductase, domain 2"/>
    <property type="match status" value="1"/>
</dbReference>
<comment type="caution">
    <text evidence="3">The sequence shown here is derived from an EMBL/GenBank/DDBJ whole genome shotgun (WGS) entry which is preliminary data.</text>
</comment>
<dbReference type="SUPFAM" id="SSF55347">
    <property type="entry name" value="Glyceraldehyde-3-phosphate dehydrogenase-like, C-terminal domain"/>
    <property type="match status" value="1"/>
</dbReference>
<dbReference type="InterPro" id="IPR000683">
    <property type="entry name" value="Gfo/Idh/MocA-like_OxRdtase_N"/>
</dbReference>
<organism evidence="3 4">
    <name type="scientific">Rubripirellula amarantea</name>
    <dbReference type="NCBI Taxonomy" id="2527999"/>
    <lineage>
        <taxon>Bacteria</taxon>
        <taxon>Pseudomonadati</taxon>
        <taxon>Planctomycetota</taxon>
        <taxon>Planctomycetia</taxon>
        <taxon>Pirellulales</taxon>
        <taxon>Pirellulaceae</taxon>
        <taxon>Rubripirellula</taxon>
    </lineage>
</organism>
<sequence length="518" mass="56930">MGIEPIEFPPSHSPPMNSLNRRQFGTLVAATAATTSLKPAWSQSPNEQLGVCIVGLNGRGGEHIRGFNKDPRTNITAIVDIDPGVAEKRADQIAELQGTRPAVYADVRKAIDVGGFDLLSCATPNHWHALIGIWAMQAGKDVYIEKPISHNIHEGRALVAAAKKYGRIFQTGTQCRSSDACVEAAKYIAEGGVGEVNFARGLCYKRRKSIGALGNYAIPEGVDFDLWSGPATFTEPKLTRQNFHYDWHWQRHYGNGDSGNQGPHQTDIARWGLGLNRHPEAILSYAGRLGYQAERKDPNYVDAGDTANTQVSIYDYGDKCMVFETRGLDVTESAGPEVDAMFGKGGGNKIGVIFYGSEGYVAQTQYDQCRVFDPDMKMVKEFKSRDVGDKHFANFLDAVQARDESMLNADAMTGHLSAAVAHLGNTSFYLGEDNKASVDEIEKAVSSIKSLDNDARTLEQTVAHLRSNHVDLEATPLSLGPLLKFDPETERYTNNEEANHWLTREYRAGFEVPDAENV</sequence>
<dbReference type="InterPro" id="IPR036291">
    <property type="entry name" value="NAD(P)-bd_dom_sf"/>
</dbReference>
<evidence type="ECO:0000259" key="2">
    <source>
        <dbReference type="Pfam" id="PF01408"/>
    </source>
</evidence>
<dbReference type="InterPro" id="IPR050463">
    <property type="entry name" value="Gfo/Idh/MocA_oxidrdct_glycsds"/>
</dbReference>
<reference evidence="3 4" key="1">
    <citation type="submission" date="2019-02" db="EMBL/GenBank/DDBJ databases">
        <title>Deep-cultivation of Planctomycetes and their phenomic and genomic characterization uncovers novel biology.</title>
        <authorList>
            <person name="Wiegand S."/>
            <person name="Jogler M."/>
            <person name="Boedeker C."/>
            <person name="Pinto D."/>
            <person name="Vollmers J."/>
            <person name="Rivas-Marin E."/>
            <person name="Kohn T."/>
            <person name="Peeters S.H."/>
            <person name="Heuer A."/>
            <person name="Rast P."/>
            <person name="Oberbeckmann S."/>
            <person name="Bunk B."/>
            <person name="Jeske O."/>
            <person name="Meyerdierks A."/>
            <person name="Storesund J.E."/>
            <person name="Kallscheuer N."/>
            <person name="Luecker S."/>
            <person name="Lage O.M."/>
            <person name="Pohl T."/>
            <person name="Merkel B.J."/>
            <person name="Hornburger P."/>
            <person name="Mueller R.-W."/>
            <person name="Bruemmer F."/>
            <person name="Labrenz M."/>
            <person name="Spormann A.M."/>
            <person name="Op Den Camp H."/>
            <person name="Overmann J."/>
            <person name="Amann R."/>
            <person name="Jetten M.S.M."/>
            <person name="Mascher T."/>
            <person name="Medema M.H."/>
            <person name="Devos D.P."/>
            <person name="Kaster A.-K."/>
            <person name="Ovreas L."/>
            <person name="Rohde M."/>
            <person name="Galperin M.Y."/>
            <person name="Jogler C."/>
        </authorList>
    </citation>
    <scope>NUCLEOTIDE SEQUENCE [LARGE SCALE GENOMIC DNA]</scope>
    <source>
        <strain evidence="3 4">Pla22</strain>
    </source>
</reference>
<dbReference type="GO" id="GO:0000166">
    <property type="term" value="F:nucleotide binding"/>
    <property type="evidence" value="ECO:0007669"/>
    <property type="project" value="InterPro"/>
</dbReference>
<dbReference type="PANTHER" id="PTHR43818">
    <property type="entry name" value="BCDNA.GH03377"/>
    <property type="match status" value="1"/>
</dbReference>
<name>A0A5C5WFG0_9BACT</name>
<dbReference type="SUPFAM" id="SSF51735">
    <property type="entry name" value="NAD(P)-binding Rossmann-fold domains"/>
    <property type="match status" value="1"/>
</dbReference>
<feature type="coiled-coil region" evidence="1">
    <location>
        <begin position="441"/>
        <end position="475"/>
    </location>
</feature>